<dbReference type="InterPro" id="IPR051393">
    <property type="entry name" value="ABC_transporter_permease"/>
</dbReference>
<sequence>MTVSTSERLTRAVGSTSRPRGRRLQASGLPWILPALVLGVGLIYYCIGYTVYISGLNWDGASPDPLSVGFKNYLNISHDPVFWKAVWHTAIFFVVTFVVQTALGVIFAVIMHSRIKLAMLYKVIIFVPVVLAPAIMAPVFRQIFAANGQFNSVLSHLGLGFLAQPWIGQESTSLPVIMAITIWQWTGLTFVLYYAAMSQIDQTYIEAARIDGAGNLRVLWSIIWPNLRGTTVSLGILSAIGALKTFDVPWLVTIAGPNNSTQFLGTYIYQMTIQLAHVGYGAALSIILLVVALVMAIILQVVGREKADR</sequence>
<evidence type="ECO:0000256" key="6">
    <source>
        <dbReference type="ARBA" id="ARBA00023136"/>
    </source>
</evidence>
<dbReference type="PROSITE" id="PS50928">
    <property type="entry name" value="ABC_TM1"/>
    <property type="match status" value="1"/>
</dbReference>
<name>A0A0B2AGY4_9MICC</name>
<evidence type="ECO:0000256" key="8">
    <source>
        <dbReference type="SAM" id="MobiDB-lite"/>
    </source>
</evidence>
<dbReference type="PANTHER" id="PTHR30193:SF41">
    <property type="entry name" value="DIACETYLCHITOBIOSE UPTAKE SYSTEM PERMEASE PROTEIN NGCF"/>
    <property type="match status" value="1"/>
</dbReference>
<comment type="subcellular location">
    <subcellularLocation>
        <location evidence="1 7">Cell membrane</location>
        <topology evidence="1 7">Multi-pass membrane protein</topology>
    </subcellularLocation>
</comment>
<comment type="similarity">
    <text evidence="7">Belongs to the binding-protein-dependent transport system permease family.</text>
</comment>
<feature type="transmembrane region" description="Helical" evidence="7">
    <location>
        <begin position="85"/>
        <end position="111"/>
    </location>
</feature>
<evidence type="ECO:0000256" key="4">
    <source>
        <dbReference type="ARBA" id="ARBA00022692"/>
    </source>
</evidence>
<dbReference type="STRING" id="1338436.LK10_12755"/>
<evidence type="ECO:0000256" key="1">
    <source>
        <dbReference type="ARBA" id="ARBA00004651"/>
    </source>
</evidence>
<dbReference type="Pfam" id="PF00528">
    <property type="entry name" value="BPD_transp_1"/>
    <property type="match status" value="1"/>
</dbReference>
<feature type="domain" description="ABC transmembrane type-1" evidence="9">
    <location>
        <begin position="86"/>
        <end position="299"/>
    </location>
</feature>
<dbReference type="CDD" id="cd06261">
    <property type="entry name" value="TM_PBP2"/>
    <property type="match status" value="1"/>
</dbReference>
<evidence type="ECO:0000256" key="2">
    <source>
        <dbReference type="ARBA" id="ARBA00022448"/>
    </source>
</evidence>
<comment type="caution">
    <text evidence="10">The sequence shown here is derived from an EMBL/GenBank/DDBJ whole genome shotgun (WGS) entry which is preliminary data.</text>
</comment>
<evidence type="ECO:0000256" key="7">
    <source>
        <dbReference type="RuleBase" id="RU363032"/>
    </source>
</evidence>
<feature type="transmembrane region" description="Helical" evidence="7">
    <location>
        <begin position="176"/>
        <end position="197"/>
    </location>
</feature>
<keyword evidence="2 7" id="KW-0813">Transport</keyword>
<gene>
    <name evidence="10" type="ORF">LK10_12755</name>
</gene>
<feature type="compositionally biased region" description="Polar residues" evidence="8">
    <location>
        <begin position="1"/>
        <end position="18"/>
    </location>
</feature>
<dbReference type="SUPFAM" id="SSF161098">
    <property type="entry name" value="MetI-like"/>
    <property type="match status" value="1"/>
</dbReference>
<feature type="transmembrane region" description="Helical" evidence="7">
    <location>
        <begin position="123"/>
        <end position="144"/>
    </location>
</feature>
<feature type="region of interest" description="Disordered" evidence="8">
    <location>
        <begin position="1"/>
        <end position="21"/>
    </location>
</feature>
<accession>A0A0B2AGY4</accession>
<reference evidence="10 11" key="1">
    <citation type="submission" date="2014-09" db="EMBL/GenBank/DDBJ databases">
        <title>Genome sequence of Sinomonas sp. MUSC 117.</title>
        <authorList>
            <person name="Lee L.-H."/>
        </authorList>
    </citation>
    <scope>NUCLEOTIDE SEQUENCE [LARGE SCALE GENOMIC DNA]</scope>
    <source>
        <strain evidence="10 11">MUSC 117</strain>
    </source>
</reference>
<dbReference type="InterPro" id="IPR000515">
    <property type="entry name" value="MetI-like"/>
</dbReference>
<keyword evidence="11" id="KW-1185">Reference proteome</keyword>
<protein>
    <submittedName>
        <fullName evidence="10">ABC transporter permease</fullName>
    </submittedName>
</protein>
<dbReference type="GO" id="GO:0055085">
    <property type="term" value="P:transmembrane transport"/>
    <property type="evidence" value="ECO:0007669"/>
    <property type="project" value="InterPro"/>
</dbReference>
<dbReference type="InterPro" id="IPR035906">
    <property type="entry name" value="MetI-like_sf"/>
</dbReference>
<dbReference type="Proteomes" id="UP000030982">
    <property type="component" value="Unassembled WGS sequence"/>
</dbReference>
<keyword evidence="6 7" id="KW-0472">Membrane</keyword>
<evidence type="ECO:0000313" key="10">
    <source>
        <dbReference type="EMBL" id="KHL02460.1"/>
    </source>
</evidence>
<evidence type="ECO:0000256" key="5">
    <source>
        <dbReference type="ARBA" id="ARBA00022989"/>
    </source>
</evidence>
<dbReference type="EMBL" id="JTDL01000123">
    <property type="protein sequence ID" value="KHL02460.1"/>
    <property type="molecule type" value="Genomic_DNA"/>
</dbReference>
<dbReference type="RefSeq" id="WP_043124205.1">
    <property type="nucleotide sequence ID" value="NZ_JTDL01000123.1"/>
</dbReference>
<dbReference type="PANTHER" id="PTHR30193">
    <property type="entry name" value="ABC TRANSPORTER PERMEASE PROTEIN"/>
    <property type="match status" value="1"/>
</dbReference>
<proteinExistence type="inferred from homology"/>
<keyword evidence="3" id="KW-1003">Cell membrane</keyword>
<feature type="transmembrane region" description="Helical" evidence="7">
    <location>
        <begin position="28"/>
        <end position="52"/>
    </location>
</feature>
<dbReference type="Gene3D" id="1.10.3720.10">
    <property type="entry name" value="MetI-like"/>
    <property type="match status" value="1"/>
</dbReference>
<evidence type="ECO:0000256" key="3">
    <source>
        <dbReference type="ARBA" id="ARBA00022475"/>
    </source>
</evidence>
<organism evidence="10 11">
    <name type="scientific">Sinomonas humi</name>
    <dbReference type="NCBI Taxonomy" id="1338436"/>
    <lineage>
        <taxon>Bacteria</taxon>
        <taxon>Bacillati</taxon>
        <taxon>Actinomycetota</taxon>
        <taxon>Actinomycetes</taxon>
        <taxon>Micrococcales</taxon>
        <taxon>Micrococcaceae</taxon>
        <taxon>Sinomonas</taxon>
    </lineage>
</organism>
<feature type="transmembrane region" description="Helical" evidence="7">
    <location>
        <begin position="218"/>
        <end position="243"/>
    </location>
</feature>
<evidence type="ECO:0000259" key="9">
    <source>
        <dbReference type="PROSITE" id="PS50928"/>
    </source>
</evidence>
<dbReference type="AlphaFoldDB" id="A0A0B2AGY4"/>
<dbReference type="OrthoDB" id="9804439at2"/>
<dbReference type="GO" id="GO:0005886">
    <property type="term" value="C:plasma membrane"/>
    <property type="evidence" value="ECO:0007669"/>
    <property type="project" value="UniProtKB-SubCell"/>
</dbReference>
<keyword evidence="5 7" id="KW-1133">Transmembrane helix</keyword>
<evidence type="ECO:0000313" key="11">
    <source>
        <dbReference type="Proteomes" id="UP000030982"/>
    </source>
</evidence>
<keyword evidence="4 7" id="KW-0812">Transmembrane</keyword>
<feature type="transmembrane region" description="Helical" evidence="7">
    <location>
        <begin position="280"/>
        <end position="302"/>
    </location>
</feature>